<keyword evidence="1" id="KW-1133">Transmembrane helix</keyword>
<dbReference type="VEuPathDB" id="VectorBase:GPPI031281"/>
<name>A0A1B0BIJ8_9MUSC</name>
<dbReference type="AlphaFoldDB" id="A0A1B0BIJ8"/>
<dbReference type="Proteomes" id="UP000092460">
    <property type="component" value="Unassembled WGS sequence"/>
</dbReference>
<sequence length="122" mass="14321">MLKEQKIDNALDQDDLGKLYTVYFLIVVVNIYIRTCIRSRSYQNLNSNGHHSQLMRIRKSTEKEEDFHCENLWFNCFINKQMYGICSEAFHKIQLGLQRKQVSLISNTTSSLITAKIAIVRF</sequence>
<feature type="transmembrane region" description="Helical" evidence="1">
    <location>
        <begin position="20"/>
        <end position="37"/>
    </location>
</feature>
<keyword evidence="3" id="KW-1185">Reference proteome</keyword>
<protein>
    <submittedName>
        <fullName evidence="2">Uncharacterized protein</fullName>
    </submittedName>
</protein>
<accession>A0A1B0BIJ8</accession>
<keyword evidence="1" id="KW-0472">Membrane</keyword>
<organism evidence="2 3">
    <name type="scientific">Glossina palpalis gambiensis</name>
    <dbReference type="NCBI Taxonomy" id="67801"/>
    <lineage>
        <taxon>Eukaryota</taxon>
        <taxon>Metazoa</taxon>
        <taxon>Ecdysozoa</taxon>
        <taxon>Arthropoda</taxon>
        <taxon>Hexapoda</taxon>
        <taxon>Insecta</taxon>
        <taxon>Pterygota</taxon>
        <taxon>Neoptera</taxon>
        <taxon>Endopterygota</taxon>
        <taxon>Diptera</taxon>
        <taxon>Brachycera</taxon>
        <taxon>Muscomorpha</taxon>
        <taxon>Hippoboscoidea</taxon>
        <taxon>Glossinidae</taxon>
        <taxon>Glossina</taxon>
    </lineage>
</organism>
<dbReference type="EMBL" id="JXJN01014976">
    <property type="status" value="NOT_ANNOTATED_CDS"/>
    <property type="molecule type" value="Genomic_DNA"/>
</dbReference>
<evidence type="ECO:0000313" key="3">
    <source>
        <dbReference type="Proteomes" id="UP000092460"/>
    </source>
</evidence>
<keyword evidence="1" id="KW-0812">Transmembrane</keyword>
<dbReference type="EnsemblMetazoa" id="GPPI031281-RA">
    <property type="protein sequence ID" value="GPPI031281-PA"/>
    <property type="gene ID" value="GPPI031281"/>
</dbReference>
<evidence type="ECO:0000313" key="2">
    <source>
        <dbReference type="EnsemblMetazoa" id="GPPI031281-PA"/>
    </source>
</evidence>
<reference evidence="2" key="2">
    <citation type="submission" date="2020-05" db="UniProtKB">
        <authorList>
            <consortium name="EnsemblMetazoa"/>
        </authorList>
    </citation>
    <scope>IDENTIFICATION</scope>
    <source>
        <strain evidence="2">IAEA</strain>
    </source>
</reference>
<reference evidence="3" key="1">
    <citation type="submission" date="2015-01" db="EMBL/GenBank/DDBJ databases">
        <authorList>
            <person name="Aksoy S."/>
            <person name="Warren W."/>
            <person name="Wilson R.K."/>
        </authorList>
    </citation>
    <scope>NUCLEOTIDE SEQUENCE [LARGE SCALE GENOMIC DNA]</scope>
    <source>
        <strain evidence="3">IAEA</strain>
    </source>
</reference>
<evidence type="ECO:0000256" key="1">
    <source>
        <dbReference type="SAM" id="Phobius"/>
    </source>
</evidence>
<proteinExistence type="predicted"/>